<name>A0A0G1EPA8_9BACT</name>
<sequence length="279" mass="31772">MFTIVTHKTPDLDAICAAWLIKRFLPNWQEAELAYVAAGKTLRNELVDSNAHVWHVDTGSGKLDHHQSDADTCAAKKVYEYLQTEISHGQIWEDEALARIVEVVNFFDHFKEVTLPNPNADIHVFQAVAIIDGFKVLYPENDQQIVDYGFAILDAIYKVMQEKVWAEKIIETDGIQFASGWGKGIAFETLNDSVLKVSQKMGYQVVVRKDPHKKYIRIKGMPETVIDFTGAYETLKKLDPEATWYLHPSKKILLNGTTKNPDMRPTKLTLNEIIEVLKK</sequence>
<dbReference type="InterPro" id="IPR038763">
    <property type="entry name" value="DHH_sf"/>
</dbReference>
<organism evidence="2 3">
    <name type="scientific">Candidatus Gottesmanbacteria bacterium GW2011_GWA1_43_11</name>
    <dbReference type="NCBI Taxonomy" id="1618436"/>
    <lineage>
        <taxon>Bacteria</taxon>
        <taxon>Candidatus Gottesmaniibacteriota</taxon>
    </lineage>
</organism>
<reference evidence="2 3" key="1">
    <citation type="journal article" date="2015" name="Nature">
        <title>rRNA introns, odd ribosomes, and small enigmatic genomes across a large radiation of phyla.</title>
        <authorList>
            <person name="Brown C.T."/>
            <person name="Hug L.A."/>
            <person name="Thomas B.C."/>
            <person name="Sharon I."/>
            <person name="Castelle C.J."/>
            <person name="Singh A."/>
            <person name="Wilkins M.J."/>
            <person name="Williams K.H."/>
            <person name="Banfield J.F."/>
        </authorList>
    </citation>
    <scope>NUCLEOTIDE SEQUENCE [LARGE SCALE GENOMIC DNA]</scope>
</reference>
<dbReference type="SUPFAM" id="SSF64182">
    <property type="entry name" value="DHH phosphoesterases"/>
    <property type="match status" value="1"/>
</dbReference>
<protein>
    <recommendedName>
        <fullName evidence="1">ChrB C-terminal domain-containing protein</fullName>
    </recommendedName>
</protein>
<dbReference type="InterPro" id="IPR018634">
    <property type="entry name" value="ChrB_C"/>
</dbReference>
<evidence type="ECO:0000259" key="1">
    <source>
        <dbReference type="Pfam" id="PF09828"/>
    </source>
</evidence>
<accession>A0A0G1EPA8</accession>
<evidence type="ECO:0000313" key="3">
    <source>
        <dbReference type="Proteomes" id="UP000034543"/>
    </source>
</evidence>
<dbReference type="AlphaFoldDB" id="A0A0G1EPA8"/>
<dbReference type="Proteomes" id="UP000034543">
    <property type="component" value="Unassembled WGS sequence"/>
</dbReference>
<feature type="domain" description="ChrB C-terminal" evidence="1">
    <location>
        <begin position="5"/>
        <end position="159"/>
    </location>
</feature>
<comment type="caution">
    <text evidence="2">The sequence shown here is derived from an EMBL/GenBank/DDBJ whole genome shotgun (WGS) entry which is preliminary data.</text>
</comment>
<dbReference type="EMBL" id="LCFB01000013">
    <property type="protein sequence ID" value="KKS84861.1"/>
    <property type="molecule type" value="Genomic_DNA"/>
</dbReference>
<dbReference type="Pfam" id="PF09828">
    <property type="entry name" value="ChrB_C"/>
    <property type="match status" value="1"/>
</dbReference>
<proteinExistence type="predicted"/>
<evidence type="ECO:0000313" key="2">
    <source>
        <dbReference type="EMBL" id="KKS84861.1"/>
    </source>
</evidence>
<gene>
    <name evidence="2" type="ORF">UV59_C0013G0039</name>
</gene>
<dbReference type="STRING" id="1618436.UV59_C0013G0039"/>